<dbReference type="Pfam" id="PF07707">
    <property type="entry name" value="BACK"/>
    <property type="match status" value="1"/>
</dbReference>
<dbReference type="Gene3D" id="1.25.40.420">
    <property type="match status" value="1"/>
</dbReference>
<dbReference type="GO" id="GO:0043161">
    <property type="term" value="P:proteasome-mediated ubiquitin-dependent protein catabolic process"/>
    <property type="evidence" value="ECO:0000318"/>
    <property type="project" value="GO_Central"/>
</dbReference>
<protein>
    <submittedName>
        <fullName evidence="6">Kelch-like protein 24</fullName>
    </submittedName>
</protein>
<dbReference type="Pfam" id="PF00651">
    <property type="entry name" value="BTB"/>
    <property type="match status" value="1"/>
</dbReference>
<evidence type="ECO:0000256" key="2">
    <source>
        <dbReference type="ARBA" id="ARBA00022737"/>
    </source>
</evidence>
<evidence type="ECO:0000256" key="1">
    <source>
        <dbReference type="ARBA" id="ARBA00022441"/>
    </source>
</evidence>
<dbReference type="OrthoDB" id="6482909at2759"/>
<sequence length="680" mass="77040">MSWGSDFNDDYGYGYDDYGGSDFDDDDDYGYGYDDRDYGESDGDYDYDYDDYEDCYVSRRSDRESTEDGSRRFENYAQGRELLAELAIQRKTGEFLDVVVQVEGREFPCHRAVLATTPYFKAMLSSNLTSKVVRLRGIDSTSFSKILDFLYSGEICIGEDDVQDILQTAHMLQFDKIIQYCREFIQDNLCLANCLGVMRLADMYDLSALKKSARSTAAEFLSLSPQGLLDLLRDEDLKVRDEDDVVTSVIRWLDQVPENRQTAILKILPEIRLSRVRVSVLQKLESHPVIRESAECLAKITAAREKHLLGTRVVGEDASSPRRGTSDNLAIIVGGWKAVTKQHPYYRQYRIIVQPTPLKSIICLDPDSKRYYHVSNIPTPVYGYMSVASAEGYLYVTGGRVQPLVGHGPHTAPSRQAFRYDFSSDTWLRLPDMPAGRAEHQSVVVDGKLFLVGGDTDATSLKTMDCYDPEEGAWIKVPLLPTIHSPSDLTVTAFWDKVVFIKMSESADSHTYIDVQLGIAMHFAMEPTIQPRNGHELCVHAFDLKTKGWTYTHISVDTSLKDVVIVPTAVNDKLHIRTGHARYSDLYIFDAEEGTLNKSENMQDRENVLHAKSKNNYHSTEQKGIVDTISYHDLGDHYPARQTPLPFALFGHSFLETKKSRVGWYCRDLARLEVELEGSD</sequence>
<reference evidence="6" key="2">
    <citation type="submission" date="2025-08" db="UniProtKB">
        <authorList>
            <consortium name="RefSeq"/>
        </authorList>
    </citation>
    <scope>IDENTIFICATION</scope>
    <source>
        <strain evidence="6">S238N-H82</strain>
        <tissue evidence="6">Testes</tissue>
    </source>
</reference>
<keyword evidence="1" id="KW-0880">Kelch repeat</keyword>
<dbReference type="SMART" id="SM00875">
    <property type="entry name" value="BACK"/>
    <property type="match status" value="1"/>
</dbReference>
<reference evidence="5" key="1">
    <citation type="journal article" date="2020" name="Nat. Ecol. Evol.">
        <title>Deeply conserved synteny resolves early events in vertebrate evolution.</title>
        <authorList>
            <person name="Simakov O."/>
            <person name="Marletaz F."/>
            <person name="Yue J.X."/>
            <person name="O'Connell B."/>
            <person name="Jenkins J."/>
            <person name="Brandt A."/>
            <person name="Calef R."/>
            <person name="Tung C.H."/>
            <person name="Huang T.K."/>
            <person name="Schmutz J."/>
            <person name="Satoh N."/>
            <person name="Yu J.K."/>
            <person name="Putnam N.H."/>
            <person name="Green R.E."/>
            <person name="Rokhsar D.S."/>
        </authorList>
    </citation>
    <scope>NUCLEOTIDE SEQUENCE [LARGE SCALE GENOMIC DNA]</scope>
    <source>
        <strain evidence="5">S238N-H82</strain>
    </source>
</reference>
<feature type="domain" description="BTB" evidence="4">
    <location>
        <begin position="96"/>
        <end position="159"/>
    </location>
</feature>
<dbReference type="SMART" id="SM00612">
    <property type="entry name" value="Kelch"/>
    <property type="match status" value="2"/>
</dbReference>
<feature type="region of interest" description="Disordered" evidence="3">
    <location>
        <begin position="17"/>
        <end position="49"/>
    </location>
</feature>
<proteinExistence type="predicted"/>
<dbReference type="RefSeq" id="XP_035691220.1">
    <property type="nucleotide sequence ID" value="XM_035835327.1"/>
</dbReference>
<dbReference type="PROSITE" id="PS50097">
    <property type="entry name" value="BTB"/>
    <property type="match status" value="1"/>
</dbReference>
<dbReference type="SUPFAM" id="SSF117281">
    <property type="entry name" value="Kelch motif"/>
    <property type="match status" value="1"/>
</dbReference>
<keyword evidence="5" id="KW-1185">Reference proteome</keyword>
<dbReference type="InterPro" id="IPR011705">
    <property type="entry name" value="BACK"/>
</dbReference>
<dbReference type="SMART" id="SM00225">
    <property type="entry name" value="BTB"/>
    <property type="match status" value="1"/>
</dbReference>
<feature type="compositionally biased region" description="Acidic residues" evidence="3">
    <location>
        <begin position="40"/>
        <end position="49"/>
    </location>
</feature>
<evidence type="ECO:0000256" key="3">
    <source>
        <dbReference type="SAM" id="MobiDB-lite"/>
    </source>
</evidence>
<dbReference type="GO" id="GO:1990756">
    <property type="term" value="F:ubiquitin-like ligase-substrate adaptor activity"/>
    <property type="evidence" value="ECO:0000318"/>
    <property type="project" value="GO_Central"/>
</dbReference>
<dbReference type="Proteomes" id="UP000001554">
    <property type="component" value="Chromosome 1"/>
</dbReference>
<evidence type="ECO:0000259" key="4">
    <source>
        <dbReference type="PROSITE" id="PS50097"/>
    </source>
</evidence>
<dbReference type="InterPro" id="IPR006652">
    <property type="entry name" value="Kelch_1"/>
</dbReference>
<evidence type="ECO:0000313" key="6">
    <source>
        <dbReference type="RefSeq" id="XP_035691220.1"/>
    </source>
</evidence>
<accession>A0A9J7N608</accession>
<keyword evidence="2" id="KW-0677">Repeat</keyword>
<dbReference type="AlphaFoldDB" id="A0A9J7N608"/>
<dbReference type="InterPro" id="IPR015915">
    <property type="entry name" value="Kelch-typ_b-propeller"/>
</dbReference>
<dbReference type="GO" id="GO:0031463">
    <property type="term" value="C:Cul3-RING ubiquitin ligase complex"/>
    <property type="evidence" value="ECO:0000318"/>
    <property type="project" value="GO_Central"/>
</dbReference>
<dbReference type="PANTHER" id="PTHR24412:SF272">
    <property type="entry name" value="KELCH-LIKE PROTEIN DIABLO"/>
    <property type="match status" value="1"/>
</dbReference>
<gene>
    <name evidence="6" type="primary">LOC118426069</name>
</gene>
<dbReference type="GeneID" id="118426069"/>
<organism evidence="5 6">
    <name type="scientific">Branchiostoma floridae</name>
    <name type="common">Florida lancelet</name>
    <name type="synonym">Amphioxus</name>
    <dbReference type="NCBI Taxonomy" id="7739"/>
    <lineage>
        <taxon>Eukaryota</taxon>
        <taxon>Metazoa</taxon>
        <taxon>Chordata</taxon>
        <taxon>Cephalochordata</taxon>
        <taxon>Leptocardii</taxon>
        <taxon>Amphioxiformes</taxon>
        <taxon>Branchiostomatidae</taxon>
        <taxon>Branchiostoma</taxon>
    </lineage>
</organism>
<dbReference type="KEGG" id="bfo:118426069"/>
<dbReference type="SUPFAM" id="SSF54695">
    <property type="entry name" value="POZ domain"/>
    <property type="match status" value="1"/>
</dbReference>
<dbReference type="Pfam" id="PF01344">
    <property type="entry name" value="Kelch_1"/>
    <property type="match status" value="2"/>
</dbReference>
<dbReference type="Gene3D" id="2.120.10.80">
    <property type="entry name" value="Kelch-type beta propeller"/>
    <property type="match status" value="1"/>
</dbReference>
<dbReference type="Gene3D" id="3.30.710.10">
    <property type="entry name" value="Potassium Channel Kv1.1, Chain A"/>
    <property type="match status" value="1"/>
</dbReference>
<dbReference type="OMA" id="FAMEPTI"/>
<dbReference type="InterPro" id="IPR000210">
    <property type="entry name" value="BTB/POZ_dom"/>
</dbReference>
<dbReference type="PANTHER" id="PTHR24412">
    <property type="entry name" value="KELCH PROTEIN"/>
    <property type="match status" value="1"/>
</dbReference>
<evidence type="ECO:0000313" key="5">
    <source>
        <dbReference type="Proteomes" id="UP000001554"/>
    </source>
</evidence>
<dbReference type="InterPro" id="IPR011333">
    <property type="entry name" value="SKP1/BTB/POZ_sf"/>
</dbReference>
<dbReference type="GO" id="GO:0005737">
    <property type="term" value="C:cytoplasm"/>
    <property type="evidence" value="ECO:0000318"/>
    <property type="project" value="GO_Central"/>
</dbReference>
<name>A0A9J7N608_BRAFL</name>